<evidence type="ECO:0000313" key="2">
    <source>
        <dbReference type="Proteomes" id="UP000003019"/>
    </source>
</evidence>
<keyword evidence="1" id="KW-0378">Hydrolase</keyword>
<organism evidence="1 2">
    <name type="scientific">Neisseria shayeganii 871</name>
    <dbReference type="NCBI Taxonomy" id="1032488"/>
    <lineage>
        <taxon>Bacteria</taxon>
        <taxon>Pseudomonadati</taxon>
        <taxon>Pseudomonadota</taxon>
        <taxon>Betaproteobacteria</taxon>
        <taxon>Neisseriales</taxon>
        <taxon>Neisseriaceae</taxon>
        <taxon>Neisseria</taxon>
    </lineage>
</organism>
<proteinExistence type="predicted"/>
<accession>G4CEH6</accession>
<evidence type="ECO:0000313" key="1">
    <source>
        <dbReference type="EMBL" id="EGY53704.1"/>
    </source>
</evidence>
<comment type="caution">
    <text evidence="1">The sequence shown here is derived from an EMBL/GenBank/DDBJ whole genome shotgun (WGS) entry which is preliminary data.</text>
</comment>
<dbReference type="GO" id="GO:0008253">
    <property type="term" value="F:5'-nucleotidase activity"/>
    <property type="evidence" value="ECO:0007669"/>
    <property type="project" value="UniProtKB-EC"/>
</dbReference>
<keyword evidence="2" id="KW-1185">Reference proteome</keyword>
<dbReference type="HOGENOM" id="CLU_3009617_0_0_4"/>
<dbReference type="EC" id="3.1.3.5" evidence="1"/>
<sequence length="56" mass="6369">MCNELNRNCSKLAVISIFCIRKPHLIRLGGVSNSIRCGAVLADELNSYWIERKFTD</sequence>
<name>G4CEH6_9NEIS</name>
<dbReference type="EMBL" id="AGAY01000002">
    <property type="protein sequence ID" value="EGY53704.1"/>
    <property type="molecule type" value="Genomic_DNA"/>
</dbReference>
<protein>
    <submittedName>
        <fullName evidence="1">5'-nucleotidase SurE</fullName>
        <ecNumber evidence="1">3.1.3.5</ecNumber>
    </submittedName>
</protein>
<gene>
    <name evidence="1" type="ORF">HMPREF9371_0015</name>
</gene>
<dbReference type="Proteomes" id="UP000003019">
    <property type="component" value="Unassembled WGS sequence"/>
</dbReference>
<reference evidence="1 2" key="1">
    <citation type="submission" date="2011-05" db="EMBL/GenBank/DDBJ databases">
        <authorList>
            <person name="Muzny D."/>
            <person name="Qin X."/>
            <person name="Deng J."/>
            <person name="Jiang H."/>
            <person name="Liu Y."/>
            <person name="Qu J."/>
            <person name="Song X.-Z."/>
            <person name="Zhang L."/>
            <person name="Thornton R."/>
            <person name="Coyle M."/>
            <person name="Francisco L."/>
            <person name="Jackson L."/>
            <person name="Javaid M."/>
            <person name="Korchina V."/>
            <person name="Kovar C."/>
            <person name="Mata R."/>
            <person name="Mathew T."/>
            <person name="Ngo R."/>
            <person name="Nguyen L."/>
            <person name="Nguyen N."/>
            <person name="Okwuonu G."/>
            <person name="Ongeri F."/>
            <person name="Pham C."/>
            <person name="Simmons D."/>
            <person name="Wilczek-Boney K."/>
            <person name="Hale W."/>
            <person name="Jakkamsetti A."/>
            <person name="Pham P."/>
            <person name="Ruth R."/>
            <person name="San Lucas F."/>
            <person name="Warren J."/>
            <person name="Zhang J."/>
            <person name="Zhao Z."/>
            <person name="Zhou C."/>
            <person name="Zhu D."/>
            <person name="Lee S."/>
            <person name="Bess C."/>
            <person name="Blankenburg K."/>
            <person name="Forbes L."/>
            <person name="Fu Q."/>
            <person name="Gubbala S."/>
            <person name="Hirani K."/>
            <person name="Jayaseelan J.C."/>
            <person name="Lara F."/>
            <person name="Munidasa M."/>
            <person name="Palculict T."/>
            <person name="Patil S."/>
            <person name="Pu L.-L."/>
            <person name="Saada N."/>
            <person name="Tang L."/>
            <person name="Weissenberger G."/>
            <person name="Zhu Y."/>
            <person name="Hemphill L."/>
            <person name="Shang Y."/>
            <person name="Youmans B."/>
            <person name="Ayvaz T."/>
            <person name="Ross M."/>
            <person name="Santibanez J."/>
            <person name="Aqrawi P."/>
            <person name="Gross S."/>
            <person name="Joshi V."/>
            <person name="Fowler G."/>
            <person name="Nazareth L."/>
            <person name="Reid J."/>
            <person name="Worley K."/>
            <person name="Petrosino J."/>
            <person name="Highlander S."/>
            <person name="Gibbs R."/>
        </authorList>
    </citation>
    <scope>NUCLEOTIDE SEQUENCE [LARGE SCALE GENOMIC DNA]</scope>
    <source>
        <strain evidence="1 2">871</strain>
    </source>
</reference>
<dbReference type="AlphaFoldDB" id="G4CEH6"/>